<dbReference type="AlphaFoldDB" id="A0A382TW64"/>
<sequence>NRLYQGLQQWTDITLKKPPPRVVGAVKEYKAESDIVAQWVDMAGVTKNGGDNTTTAKVVYKSFTDWHEANESGKPVSQIIFGKRMKSMGMGSEKIGGNKVYVGLDIGQSGL</sequence>
<protein>
    <submittedName>
        <fullName evidence="1">Uncharacterized protein</fullName>
    </submittedName>
</protein>
<feature type="non-terminal residue" evidence="1">
    <location>
        <position position="1"/>
    </location>
</feature>
<evidence type="ECO:0000313" key="1">
    <source>
        <dbReference type="EMBL" id="SVD25887.1"/>
    </source>
</evidence>
<proteinExistence type="predicted"/>
<accession>A0A382TW64</accession>
<reference evidence="1" key="1">
    <citation type="submission" date="2018-05" db="EMBL/GenBank/DDBJ databases">
        <authorList>
            <person name="Lanie J.A."/>
            <person name="Ng W.-L."/>
            <person name="Kazmierczak K.M."/>
            <person name="Andrzejewski T.M."/>
            <person name="Davidsen T.M."/>
            <person name="Wayne K.J."/>
            <person name="Tettelin H."/>
            <person name="Glass J.I."/>
            <person name="Rusch D."/>
            <person name="Podicherti R."/>
            <person name="Tsui H.-C.T."/>
            <person name="Winkler M.E."/>
        </authorList>
    </citation>
    <scope>NUCLEOTIDE SEQUENCE</scope>
</reference>
<dbReference type="EMBL" id="UINC01139376">
    <property type="protein sequence ID" value="SVD25887.1"/>
    <property type="molecule type" value="Genomic_DNA"/>
</dbReference>
<organism evidence="1">
    <name type="scientific">marine metagenome</name>
    <dbReference type="NCBI Taxonomy" id="408172"/>
    <lineage>
        <taxon>unclassified sequences</taxon>
        <taxon>metagenomes</taxon>
        <taxon>ecological metagenomes</taxon>
    </lineage>
</organism>
<name>A0A382TW64_9ZZZZ</name>
<gene>
    <name evidence="1" type="ORF">METZ01_LOCUS378741</name>
</gene>